<feature type="region of interest" description="Disordered" evidence="1">
    <location>
        <begin position="194"/>
        <end position="227"/>
    </location>
</feature>
<sequence>MGQQTPQAQQSAATSNQFTRAGYFNHTNLFALAFPSWMNSLLKRSVKHLITWDKATVIAAVAIVVGTVISYFALKLAIWTANKDYIEYCQGEQAATQGLPPPPFYRYEDGTILRRTWTETIIGATESRTQNDCYICGYALIASTMFYAAWNAKHSKLLRILKESFMPSRYDVERQPQDLGHCTKDTCSTDLAGEHASTALPRRNSSSRSGTVIATSQGNMESRKPRQRMIWTTEENESPTGNSQMRKKQLVLPQPNIPGTVPPSQGPPGKRIPIRRFGARPRPQSPPFHRPVYRSRIRTPEVLRPGQSQTSKYHSNKTLEAQKLVNRRVGAINSSTQYLQNPNTGTLGSHASNQSIIANGSKFVRAKENSLIKTKDEHANIMSLSYIMEQRPSAQEVPSASDEIERVIESTVSSQGEEEYESENEGQEEMPLMIRNDSYSRDIPNISNSRHHILNRTNVAALQDSLLNKPVKLEDIEQAVRSFEFGSDTGTSGTIQFRAGHKLPPIKERGAGYSRYHPNYMSSSPLTLPQSIPMTPASPNLSTLEHMAITTLASLNRFFDSKKLYLCATTSAPNPDSPASTNESDQTHSHSLKRLSSHISTHIPTEIHQSTLPTSPEMTELDPSKKRICISSILNPTSTPSASTSPTPQNQTTGSLRSDTSFTHDLSKLASDFENDTLMLSLPSDAYPSPPKSASLSSSVSLTTSPRPLVPRDTSISLAKRSTDPQSHLDSSSDRAYRSPAPSPSSLPQSRDYTPALTGTASRSLVPMSTDIRKPNPLPQSQLLFFGHQAYSPLPARASPVTRSSSSPLSSPSTKPDSKSLPRKNFACRAWKLRPSRSILTGLSSSNAPQYLVVIRNDDRSKSTPSSGASDENGNTSKWWSVLAGKEGLDEIRKIFG</sequence>
<reference evidence="3 4" key="1">
    <citation type="submission" date="2017-12" db="EMBL/GenBank/DDBJ databases">
        <title>Comparative genomics of Botrytis spp.</title>
        <authorList>
            <person name="Valero-Jimenez C.A."/>
            <person name="Tapia P."/>
            <person name="Veloso J."/>
            <person name="Silva-Moreno E."/>
            <person name="Staats M."/>
            <person name="Valdes J.H."/>
            <person name="Van Kan J.A.L."/>
        </authorList>
    </citation>
    <scope>NUCLEOTIDE SEQUENCE [LARGE SCALE GENOMIC DNA]</scope>
    <source>
        <strain evidence="3 4">Bp0003</strain>
    </source>
</reference>
<feature type="region of interest" description="Disordered" evidence="1">
    <location>
        <begin position="796"/>
        <end position="822"/>
    </location>
</feature>
<feature type="compositionally biased region" description="Low complexity" evidence="1">
    <location>
        <begin position="738"/>
        <end position="751"/>
    </location>
</feature>
<feature type="region of interest" description="Disordered" evidence="1">
    <location>
        <begin position="858"/>
        <end position="877"/>
    </location>
</feature>
<feature type="compositionally biased region" description="Low complexity" evidence="1">
    <location>
        <begin position="692"/>
        <end position="707"/>
    </location>
</feature>
<evidence type="ECO:0000313" key="4">
    <source>
        <dbReference type="Proteomes" id="UP000297910"/>
    </source>
</evidence>
<feature type="compositionally biased region" description="Polar residues" evidence="1">
    <location>
        <begin position="863"/>
        <end position="877"/>
    </location>
</feature>
<dbReference type="AlphaFoldDB" id="A0A4Z1FT86"/>
<feature type="compositionally biased region" description="Polar residues" evidence="1">
    <location>
        <begin position="203"/>
        <end position="220"/>
    </location>
</feature>
<feature type="region of interest" description="Disordered" evidence="1">
    <location>
        <begin position="684"/>
        <end position="780"/>
    </location>
</feature>
<comment type="caution">
    <text evidence="3">The sequence shown here is derived from an EMBL/GenBank/DDBJ whole genome shotgun (WGS) entry which is preliminary data.</text>
</comment>
<feature type="transmembrane region" description="Helical" evidence="2">
    <location>
        <begin position="23"/>
        <end position="42"/>
    </location>
</feature>
<keyword evidence="2" id="KW-1133">Transmembrane helix</keyword>
<protein>
    <submittedName>
        <fullName evidence="3">Uncharacterized protein</fullName>
    </submittedName>
</protein>
<feature type="compositionally biased region" description="Polar residues" evidence="1">
    <location>
        <begin position="571"/>
        <end position="584"/>
    </location>
</feature>
<dbReference type="EMBL" id="PQXI01000052">
    <property type="protein sequence ID" value="TGO26858.1"/>
    <property type="molecule type" value="Genomic_DNA"/>
</dbReference>
<accession>A0A4Z1FT86</accession>
<proteinExistence type="predicted"/>
<feature type="region of interest" description="Disordered" evidence="1">
    <location>
        <begin position="634"/>
        <end position="660"/>
    </location>
</feature>
<feature type="transmembrane region" description="Helical" evidence="2">
    <location>
        <begin position="54"/>
        <end position="74"/>
    </location>
</feature>
<keyword evidence="2" id="KW-0812">Transmembrane</keyword>
<gene>
    <name evidence="3" type="ORF">BPAE_0052g00490</name>
</gene>
<organism evidence="3 4">
    <name type="scientific">Botrytis paeoniae</name>
    <dbReference type="NCBI Taxonomy" id="278948"/>
    <lineage>
        <taxon>Eukaryota</taxon>
        <taxon>Fungi</taxon>
        <taxon>Dikarya</taxon>
        <taxon>Ascomycota</taxon>
        <taxon>Pezizomycotina</taxon>
        <taxon>Leotiomycetes</taxon>
        <taxon>Helotiales</taxon>
        <taxon>Sclerotiniaceae</taxon>
        <taxon>Botrytis</taxon>
    </lineage>
</organism>
<evidence type="ECO:0000256" key="2">
    <source>
        <dbReference type="SAM" id="Phobius"/>
    </source>
</evidence>
<evidence type="ECO:0000256" key="1">
    <source>
        <dbReference type="SAM" id="MobiDB-lite"/>
    </source>
</evidence>
<name>A0A4Z1FT86_9HELO</name>
<keyword evidence="4" id="KW-1185">Reference proteome</keyword>
<keyword evidence="2" id="KW-0472">Membrane</keyword>
<evidence type="ECO:0000313" key="3">
    <source>
        <dbReference type="EMBL" id="TGO26858.1"/>
    </source>
</evidence>
<feature type="region of interest" description="Disordered" evidence="1">
    <location>
        <begin position="571"/>
        <end position="593"/>
    </location>
</feature>
<feature type="compositionally biased region" description="Low complexity" evidence="1">
    <location>
        <begin position="796"/>
        <end position="815"/>
    </location>
</feature>
<feature type="compositionally biased region" description="Low complexity" evidence="1">
    <location>
        <begin position="635"/>
        <end position="653"/>
    </location>
</feature>
<dbReference type="Proteomes" id="UP000297910">
    <property type="component" value="Unassembled WGS sequence"/>
</dbReference>